<dbReference type="RefSeq" id="WP_155721739.1">
    <property type="nucleotide sequence ID" value="NZ_JAWQCK010000009.1"/>
</dbReference>
<protein>
    <submittedName>
        <fullName evidence="1">Uncharacterized protein</fullName>
    </submittedName>
</protein>
<comment type="caution">
    <text evidence="1">The sequence shown here is derived from an EMBL/GenBank/DDBJ whole genome shotgun (WGS) entry which is preliminary data.</text>
</comment>
<sequence>MECENQVIWFLHKISIEPKECPRLDFLPEVTISATKGYFCFETEKFPLQAWLRGE</sequence>
<dbReference type="AlphaFoldDB" id="A0ABD5I9P8"/>
<organism evidence="1 2">
    <name type="scientific">Bacillus thuringiensis serovar toumanoffi</name>
    <dbReference type="NCBI Taxonomy" id="180862"/>
    <lineage>
        <taxon>Bacteria</taxon>
        <taxon>Bacillati</taxon>
        <taxon>Bacillota</taxon>
        <taxon>Bacilli</taxon>
        <taxon>Bacillales</taxon>
        <taxon>Bacillaceae</taxon>
        <taxon>Bacillus</taxon>
        <taxon>Bacillus cereus group</taxon>
    </lineage>
</organism>
<name>A0ABD5I9P8_BACTU</name>
<reference evidence="1 2" key="1">
    <citation type="submission" date="2023-10" db="EMBL/GenBank/DDBJ databases">
        <title>Draft Genome Sequence of Bacillus thuringiensis serovar. toumanoffi 4059: Identification of a Novel Cry Protein Candidate.</title>
        <authorList>
            <person name="Murdoch R.W."/>
            <person name="Gemler B."/>
            <person name="Heater B.S."/>
        </authorList>
    </citation>
    <scope>NUCLEOTIDE SEQUENCE [LARGE SCALE GENOMIC DNA]</scope>
    <source>
        <strain evidence="1 2">4059</strain>
    </source>
</reference>
<dbReference type="EMBL" id="JAWQCK010000009">
    <property type="protein sequence ID" value="MDW9213560.1"/>
    <property type="molecule type" value="Genomic_DNA"/>
</dbReference>
<accession>A0ABD5I9P8</accession>
<dbReference type="Proteomes" id="UP001272716">
    <property type="component" value="Unassembled WGS sequence"/>
</dbReference>
<evidence type="ECO:0000313" key="2">
    <source>
        <dbReference type="Proteomes" id="UP001272716"/>
    </source>
</evidence>
<evidence type="ECO:0000313" key="1">
    <source>
        <dbReference type="EMBL" id="MDW9213560.1"/>
    </source>
</evidence>
<proteinExistence type="predicted"/>
<gene>
    <name evidence="1" type="ORF">BTTOUR_32945</name>
</gene>